<dbReference type="EMBL" id="EQ974026">
    <property type="protein sequence ID" value="EEF35284.1"/>
    <property type="molecule type" value="Genomic_DNA"/>
</dbReference>
<keyword evidence="6" id="KW-1185">Reference proteome</keyword>
<dbReference type="GO" id="GO:0009408">
    <property type="term" value="P:response to heat"/>
    <property type="evidence" value="ECO:0000318"/>
    <property type="project" value="GO_Central"/>
</dbReference>
<dbReference type="PROSITE" id="PS01031">
    <property type="entry name" value="SHSP"/>
    <property type="match status" value="1"/>
</dbReference>
<dbReference type="PANTHER" id="PTHR11527">
    <property type="entry name" value="HEAT-SHOCK PROTEIN 20 FAMILY MEMBER"/>
    <property type="match status" value="1"/>
</dbReference>
<dbReference type="OrthoDB" id="1245404at2759"/>
<dbReference type="FunFam" id="2.60.40.790:FF:000053">
    <property type="entry name" value="17.5 kDa class I heat shock protein"/>
    <property type="match status" value="1"/>
</dbReference>
<keyword evidence="1" id="KW-0346">Stress response</keyword>
<dbReference type="GO" id="GO:0051082">
    <property type="term" value="F:unfolded protein binding"/>
    <property type="evidence" value="ECO:0000318"/>
    <property type="project" value="GO_Central"/>
</dbReference>
<dbReference type="Proteomes" id="UP000008311">
    <property type="component" value="Unassembled WGS sequence"/>
</dbReference>
<evidence type="ECO:0000256" key="1">
    <source>
        <dbReference type="ARBA" id="ARBA00023016"/>
    </source>
</evidence>
<dbReference type="Gene3D" id="2.60.40.790">
    <property type="match status" value="1"/>
</dbReference>
<dbReference type="GO" id="GO:0042542">
    <property type="term" value="P:response to hydrogen peroxide"/>
    <property type="evidence" value="ECO:0000318"/>
    <property type="project" value="GO_Central"/>
</dbReference>
<dbReference type="GO" id="GO:0051259">
    <property type="term" value="P:protein complex oligomerization"/>
    <property type="evidence" value="ECO:0000318"/>
    <property type="project" value="GO_Central"/>
</dbReference>
<gene>
    <name evidence="5" type="ORF">RCOM_0297680</name>
</gene>
<proteinExistence type="inferred from homology"/>
<dbReference type="STRING" id="3988.B9SMA2"/>
<dbReference type="InterPro" id="IPR031107">
    <property type="entry name" value="Small_HSP"/>
</dbReference>
<dbReference type="GO" id="GO:0009651">
    <property type="term" value="P:response to salt stress"/>
    <property type="evidence" value="ECO:0000318"/>
    <property type="project" value="GO_Central"/>
</dbReference>
<dbReference type="InterPro" id="IPR002068">
    <property type="entry name" value="A-crystallin/Hsp20_dom"/>
</dbReference>
<evidence type="ECO:0000313" key="6">
    <source>
        <dbReference type="Proteomes" id="UP000008311"/>
    </source>
</evidence>
<sequence>MSVGPWFGWGSSTDLWEPFGGGWGWVDRGGRDRDETSALAHVNVDWRETDNAHIFRADLPGVRKEEVKVQVEEGNVLQISGEKVKEQEETNDKWHRVERRRGTFVRRFRLPENANTDGIKCTLENGVLNVTVPKKQSQQNQQNVRFIDIA</sequence>
<accession>B9SMA2</accession>
<dbReference type="CDD" id="cd06472">
    <property type="entry name" value="ACD_ScHsp26_like"/>
    <property type="match status" value="1"/>
</dbReference>
<comment type="similarity">
    <text evidence="2 3">Belongs to the small heat shock protein (HSP20) family.</text>
</comment>
<organism evidence="5 6">
    <name type="scientific">Ricinus communis</name>
    <name type="common">Castor bean</name>
    <dbReference type="NCBI Taxonomy" id="3988"/>
    <lineage>
        <taxon>Eukaryota</taxon>
        <taxon>Viridiplantae</taxon>
        <taxon>Streptophyta</taxon>
        <taxon>Embryophyta</taxon>
        <taxon>Tracheophyta</taxon>
        <taxon>Spermatophyta</taxon>
        <taxon>Magnoliopsida</taxon>
        <taxon>eudicotyledons</taxon>
        <taxon>Gunneridae</taxon>
        <taxon>Pentapetalae</taxon>
        <taxon>rosids</taxon>
        <taxon>fabids</taxon>
        <taxon>Malpighiales</taxon>
        <taxon>Euphorbiaceae</taxon>
        <taxon>Acalyphoideae</taxon>
        <taxon>Acalypheae</taxon>
        <taxon>Ricinus</taxon>
    </lineage>
</organism>
<evidence type="ECO:0000256" key="2">
    <source>
        <dbReference type="PROSITE-ProRule" id="PRU00285"/>
    </source>
</evidence>
<dbReference type="eggNOG" id="KOG0710">
    <property type="taxonomic scope" value="Eukaryota"/>
</dbReference>
<dbReference type="AlphaFoldDB" id="B9SMA2"/>
<dbReference type="GO" id="GO:0006457">
    <property type="term" value="P:protein folding"/>
    <property type="evidence" value="ECO:0000318"/>
    <property type="project" value="GO_Central"/>
</dbReference>
<dbReference type="SUPFAM" id="SSF49764">
    <property type="entry name" value="HSP20-like chaperones"/>
    <property type="match status" value="1"/>
</dbReference>
<dbReference type="InParanoid" id="B9SMA2"/>
<evidence type="ECO:0000259" key="4">
    <source>
        <dbReference type="PROSITE" id="PS01031"/>
    </source>
</evidence>
<name>B9SMA2_RICCO</name>
<dbReference type="Pfam" id="PF00011">
    <property type="entry name" value="HSP20"/>
    <property type="match status" value="1"/>
</dbReference>
<reference evidence="6" key="1">
    <citation type="journal article" date="2010" name="Nat. Biotechnol.">
        <title>Draft genome sequence of the oilseed species Ricinus communis.</title>
        <authorList>
            <person name="Chan A.P."/>
            <person name="Crabtree J."/>
            <person name="Zhao Q."/>
            <person name="Lorenzi H."/>
            <person name="Orvis J."/>
            <person name="Puiu D."/>
            <person name="Melake-Berhan A."/>
            <person name="Jones K.M."/>
            <person name="Redman J."/>
            <person name="Chen G."/>
            <person name="Cahoon E.B."/>
            <person name="Gedil M."/>
            <person name="Stanke M."/>
            <person name="Haas B.J."/>
            <person name="Wortman J.R."/>
            <person name="Fraser-Liggett C.M."/>
            <person name="Ravel J."/>
            <person name="Rabinowicz P.D."/>
        </authorList>
    </citation>
    <scope>NUCLEOTIDE SEQUENCE [LARGE SCALE GENOMIC DNA]</scope>
    <source>
        <strain evidence="6">cv. Hale</strain>
    </source>
</reference>
<protein>
    <submittedName>
        <fullName evidence="5">Heat-shock protein, putative</fullName>
    </submittedName>
</protein>
<evidence type="ECO:0000256" key="3">
    <source>
        <dbReference type="RuleBase" id="RU003616"/>
    </source>
</evidence>
<evidence type="ECO:0000313" key="5">
    <source>
        <dbReference type="EMBL" id="EEF35284.1"/>
    </source>
</evidence>
<dbReference type="InterPro" id="IPR008978">
    <property type="entry name" value="HSP20-like_chaperone"/>
</dbReference>
<dbReference type="OMA" id="WRETENA"/>
<dbReference type="KEGG" id="rcu:8281422"/>
<feature type="domain" description="SHSP" evidence="4">
    <location>
        <begin position="35"/>
        <end position="150"/>
    </location>
</feature>